<evidence type="ECO:0000313" key="4">
    <source>
        <dbReference type="EMBL" id="QKD80324.1"/>
    </source>
</evidence>
<accession>A0A6M8B158</accession>
<dbReference type="InterPro" id="IPR038765">
    <property type="entry name" value="Papain-like_cys_pep_sf"/>
</dbReference>
<evidence type="ECO:0000313" key="5">
    <source>
        <dbReference type="Proteomes" id="UP000504752"/>
    </source>
</evidence>
<feature type="transmembrane region" description="Helical" evidence="2">
    <location>
        <begin position="53"/>
        <end position="73"/>
    </location>
</feature>
<gene>
    <name evidence="4" type="ORF">HPC72_08950</name>
</gene>
<dbReference type="Pfam" id="PF01841">
    <property type="entry name" value="Transglut_core"/>
    <property type="match status" value="1"/>
</dbReference>
<name>A0A6M8B158_9ACTO</name>
<dbReference type="KEGG" id="amam:HPC72_08950"/>
<dbReference type="Proteomes" id="UP000504752">
    <property type="component" value="Chromosome"/>
</dbReference>
<feature type="transmembrane region" description="Helical" evidence="2">
    <location>
        <begin position="158"/>
        <end position="177"/>
    </location>
</feature>
<dbReference type="EMBL" id="CP053642">
    <property type="protein sequence ID" value="QKD80324.1"/>
    <property type="molecule type" value="Genomic_DNA"/>
</dbReference>
<evidence type="ECO:0000259" key="3">
    <source>
        <dbReference type="SMART" id="SM00460"/>
    </source>
</evidence>
<feature type="transmembrane region" description="Helical" evidence="2">
    <location>
        <begin position="614"/>
        <end position="635"/>
    </location>
</feature>
<dbReference type="SMART" id="SM00460">
    <property type="entry name" value="TGc"/>
    <property type="match status" value="1"/>
</dbReference>
<dbReference type="InterPro" id="IPR002931">
    <property type="entry name" value="Transglutaminase-like"/>
</dbReference>
<keyword evidence="2" id="KW-1133">Transmembrane helix</keyword>
<feature type="region of interest" description="Disordered" evidence="1">
    <location>
        <begin position="728"/>
        <end position="765"/>
    </location>
</feature>
<keyword evidence="2" id="KW-0472">Membrane</keyword>
<protein>
    <submittedName>
        <fullName evidence="4">Transglutaminase domain-containing protein</fullName>
    </submittedName>
</protein>
<feature type="transmembrane region" description="Helical" evidence="2">
    <location>
        <begin position="230"/>
        <end position="250"/>
    </location>
</feature>
<evidence type="ECO:0000256" key="2">
    <source>
        <dbReference type="SAM" id="Phobius"/>
    </source>
</evidence>
<dbReference type="InterPro" id="IPR052901">
    <property type="entry name" value="Bact_TGase-like"/>
</dbReference>
<dbReference type="PANTHER" id="PTHR42736">
    <property type="entry name" value="PROTEIN-GLUTAMINE GAMMA-GLUTAMYLTRANSFERASE"/>
    <property type="match status" value="1"/>
</dbReference>
<dbReference type="SUPFAM" id="SSF54001">
    <property type="entry name" value="Cysteine proteinases"/>
    <property type="match status" value="1"/>
</dbReference>
<keyword evidence="5" id="KW-1185">Reference proteome</keyword>
<proteinExistence type="predicted"/>
<feature type="transmembrane region" description="Helical" evidence="2">
    <location>
        <begin position="28"/>
        <end position="47"/>
    </location>
</feature>
<sequence>MTPLTLRRTAGSPKPAGKARPQRGRLAAIPYLLLIALLVAGTAPIYSPFAGPSGVIAAAEGIVIGALVALAAARLRLGPLLTLALGAVAHAGLGPLLLRDVGSGMTAVRAVLAGTITVWKDSLTLPLPLSGYAGMSVLPWLAGLVIATLSCRLLLAGWARTAGLAALALPTVLIAWGGRNAPAARLIGPALVILLLLMWAAAAQGQRASRLVAGTAESQQARRLVTLRRLVGATVILSIGTGIGLALPAASGERHILREVFEPPLDLREYATPLGLIRTLETDQASTRLLTVEGLSDGGRIAVATLDSYDGLAARISGGTGANSGFRPLGTGATLAPADSKPATVRMTMEGYALPWVPTVPTTSSIEVSGSRAHLLRETLFRDGASPTIITTAGLASGDTVTARTSPQDVPTADALTGDTVVPTQLGTVENVPPGIASMAARIVGDQSDPVVQIVALQNALRAGAYSNGTNYSSPPGHGAARLASMISHEQLIGDDEQYAVLMMLLCRSLGIPARVVMGFRPATDGDASNVTGEDVYAWVEIPFMDHGWTPIDVTPDRDQVPEQLAAHDTINPQPQALQPPLPLPKPEDLPPSYDDPDQDLNQPEPVADSTPRLALVIAGSILAVLAPFLIILGLKALRRRRRRSRQGTDGALGAWDELLDLARDLRAPMKPGATRHETAHGLDKRFPSAGLIPVANGVDEAVFGADEPASDTLSSLWSSADTAANQMRSSLSLPGRLRGRLSPRSLASHRHTAASNRARRNRPS</sequence>
<reference evidence="4 5" key="1">
    <citation type="submission" date="2020-05" db="EMBL/GenBank/DDBJ databases">
        <title>Actinomyces sp. zg-325.</title>
        <authorList>
            <person name="Yang C."/>
        </authorList>
    </citation>
    <scope>NUCLEOTIDE SEQUENCE [LARGE SCALE GENOMIC DNA]</scope>
    <source>
        <strain evidence="5">zg-325</strain>
    </source>
</reference>
<organism evidence="4 5">
    <name type="scientific">Actinomyces marmotae</name>
    <dbReference type="NCBI Taxonomy" id="2737173"/>
    <lineage>
        <taxon>Bacteria</taxon>
        <taxon>Bacillati</taxon>
        <taxon>Actinomycetota</taxon>
        <taxon>Actinomycetes</taxon>
        <taxon>Actinomycetales</taxon>
        <taxon>Actinomycetaceae</taxon>
        <taxon>Actinomyces</taxon>
    </lineage>
</organism>
<dbReference type="PANTHER" id="PTHR42736:SF1">
    <property type="entry name" value="PROTEIN-GLUTAMINE GAMMA-GLUTAMYLTRANSFERASE"/>
    <property type="match status" value="1"/>
</dbReference>
<feature type="transmembrane region" description="Helical" evidence="2">
    <location>
        <begin position="80"/>
        <end position="98"/>
    </location>
</feature>
<feature type="region of interest" description="Disordered" evidence="1">
    <location>
        <begin position="1"/>
        <end position="21"/>
    </location>
</feature>
<dbReference type="Gene3D" id="3.10.620.30">
    <property type="match status" value="1"/>
</dbReference>
<feature type="transmembrane region" description="Helical" evidence="2">
    <location>
        <begin position="183"/>
        <end position="202"/>
    </location>
</feature>
<feature type="compositionally biased region" description="Basic residues" evidence="1">
    <location>
        <begin position="738"/>
        <end position="765"/>
    </location>
</feature>
<feature type="domain" description="Transglutaminase-like" evidence="3">
    <location>
        <begin position="488"/>
        <end position="556"/>
    </location>
</feature>
<dbReference type="RefSeq" id="WP_159524495.1">
    <property type="nucleotide sequence ID" value="NZ_CP053642.1"/>
</dbReference>
<feature type="transmembrane region" description="Helical" evidence="2">
    <location>
        <begin position="129"/>
        <end position="151"/>
    </location>
</feature>
<keyword evidence="2" id="KW-0812">Transmembrane</keyword>
<feature type="region of interest" description="Disordered" evidence="1">
    <location>
        <begin position="570"/>
        <end position="607"/>
    </location>
</feature>
<dbReference type="AlphaFoldDB" id="A0A6M8B158"/>
<evidence type="ECO:0000256" key="1">
    <source>
        <dbReference type="SAM" id="MobiDB-lite"/>
    </source>
</evidence>